<dbReference type="GO" id="GO:0006552">
    <property type="term" value="P:L-leucine catabolic process"/>
    <property type="evidence" value="ECO:0007669"/>
    <property type="project" value="TreeGrafter"/>
</dbReference>
<evidence type="ECO:0000313" key="6">
    <source>
        <dbReference type="Proteomes" id="UP000230790"/>
    </source>
</evidence>
<keyword evidence="2" id="KW-0479">Metal-binding</keyword>
<dbReference type="EMBL" id="PGTN01000021">
    <property type="protein sequence ID" value="PJF48203.1"/>
    <property type="molecule type" value="Genomic_DNA"/>
</dbReference>
<dbReference type="SUPFAM" id="SSF51569">
    <property type="entry name" value="Aldolase"/>
    <property type="match status" value="1"/>
</dbReference>
<protein>
    <submittedName>
        <fullName evidence="5">Hydroxymethylglutaryl-CoA lyase</fullName>
    </submittedName>
</protein>
<dbReference type="GO" id="GO:0004419">
    <property type="term" value="F:hydroxymethylglutaryl-CoA lyase activity"/>
    <property type="evidence" value="ECO:0007669"/>
    <property type="project" value="TreeGrafter"/>
</dbReference>
<accession>A0A2M8QEG5</accession>
<dbReference type="GO" id="GO:0046951">
    <property type="term" value="P:ketone body biosynthetic process"/>
    <property type="evidence" value="ECO:0007669"/>
    <property type="project" value="TreeGrafter"/>
</dbReference>
<dbReference type="PANTHER" id="PTHR42738">
    <property type="entry name" value="HYDROXYMETHYLGLUTARYL-COA LYASE"/>
    <property type="match status" value="1"/>
</dbReference>
<dbReference type="AlphaFoldDB" id="A0A2M8QEG5"/>
<feature type="domain" description="Pyruvate carboxyltransferase" evidence="4">
    <location>
        <begin position="7"/>
        <end position="274"/>
    </location>
</feature>
<name>A0A2M8QEG5_9CHLR</name>
<evidence type="ECO:0000256" key="1">
    <source>
        <dbReference type="ARBA" id="ARBA00009405"/>
    </source>
</evidence>
<sequence>MNVPTRVTLVEVGPRDGFQMEREFIPTDLKVEIIDLLSSSGVPAIEATSFVNPKVIPQMADSDAVMQRIRRRPGVRYCALILNVKGAQRAIAAGVDAVRFVVCASETYNQKNMNMSVAQSLAALREVVAMCAPIGIRVEPAVSVAFGCPFEGEVPEARVIALAEAYAALGLRDICIADTVGLANPRTVRRLLGELRARLPDCAFALHLHDTRGLGLANALAAMDVGVTTFESSLGGLGGCPTTKVSTGNVSTEDLVNLCDEMGIETGVDVEIICEASRRMQEFLGRPLPSHVLAAGTRRMLFTGVSQPC</sequence>
<dbReference type="CDD" id="cd07938">
    <property type="entry name" value="DRE_TIM_HMGL"/>
    <property type="match status" value="1"/>
</dbReference>
<gene>
    <name evidence="5" type="ORF">CUN48_04775</name>
</gene>
<evidence type="ECO:0000259" key="4">
    <source>
        <dbReference type="PROSITE" id="PS50991"/>
    </source>
</evidence>
<comment type="similarity">
    <text evidence="1">Belongs to the HMG-CoA lyase family.</text>
</comment>
<proteinExistence type="inferred from homology"/>
<dbReference type="NCBIfam" id="NF004283">
    <property type="entry name" value="PRK05692.1"/>
    <property type="match status" value="1"/>
</dbReference>
<evidence type="ECO:0000313" key="5">
    <source>
        <dbReference type="EMBL" id="PJF48203.1"/>
    </source>
</evidence>
<organism evidence="5 6">
    <name type="scientific">Candidatus Thermofonsia Clade 3 bacterium</name>
    <dbReference type="NCBI Taxonomy" id="2364212"/>
    <lineage>
        <taxon>Bacteria</taxon>
        <taxon>Bacillati</taxon>
        <taxon>Chloroflexota</taxon>
        <taxon>Candidatus Thermofontia</taxon>
        <taxon>Candidatus Thermofonsia Clade 3</taxon>
    </lineage>
</organism>
<keyword evidence="3 5" id="KW-0456">Lyase</keyword>
<dbReference type="InterPro" id="IPR000891">
    <property type="entry name" value="PYR_CT"/>
</dbReference>
<reference evidence="5 6" key="1">
    <citation type="submission" date="2017-11" db="EMBL/GenBank/DDBJ databases">
        <title>Evolution of Phototrophy in the Chloroflexi Phylum Driven by Horizontal Gene Transfer.</title>
        <authorList>
            <person name="Ward L.M."/>
            <person name="Hemp J."/>
            <person name="Shih P.M."/>
            <person name="Mcglynn S.E."/>
            <person name="Fischer W."/>
        </authorList>
    </citation>
    <scope>NUCLEOTIDE SEQUENCE [LARGE SCALE GENOMIC DNA]</scope>
    <source>
        <strain evidence="5">JP3_7</strain>
    </source>
</reference>
<evidence type="ECO:0000256" key="3">
    <source>
        <dbReference type="ARBA" id="ARBA00023239"/>
    </source>
</evidence>
<dbReference type="Gene3D" id="3.20.20.70">
    <property type="entry name" value="Aldolase class I"/>
    <property type="match status" value="1"/>
</dbReference>
<dbReference type="GO" id="GO:0046872">
    <property type="term" value="F:metal ion binding"/>
    <property type="evidence" value="ECO:0007669"/>
    <property type="project" value="UniProtKB-KW"/>
</dbReference>
<comment type="caution">
    <text evidence="5">The sequence shown here is derived from an EMBL/GenBank/DDBJ whole genome shotgun (WGS) entry which is preliminary data.</text>
</comment>
<dbReference type="InterPro" id="IPR043594">
    <property type="entry name" value="HMGL"/>
</dbReference>
<dbReference type="FunFam" id="3.20.20.70:FF:000071">
    <property type="entry name" value="Hydroxymethylglutaryl-CoA lyase"/>
    <property type="match status" value="1"/>
</dbReference>
<dbReference type="PROSITE" id="PS50991">
    <property type="entry name" value="PYR_CT"/>
    <property type="match status" value="1"/>
</dbReference>
<evidence type="ECO:0000256" key="2">
    <source>
        <dbReference type="ARBA" id="ARBA00022723"/>
    </source>
</evidence>
<dbReference type="Proteomes" id="UP000230790">
    <property type="component" value="Unassembled WGS sequence"/>
</dbReference>
<dbReference type="PANTHER" id="PTHR42738:SF7">
    <property type="entry name" value="HYDROXYMETHYLGLUTARYL-COA LYASE"/>
    <property type="match status" value="1"/>
</dbReference>
<dbReference type="Pfam" id="PF00682">
    <property type="entry name" value="HMGL-like"/>
    <property type="match status" value="1"/>
</dbReference>
<dbReference type="InterPro" id="IPR013785">
    <property type="entry name" value="Aldolase_TIM"/>
</dbReference>